<sequence>MGWEKGAGALGPLAPLMGDWRTDPPTPDANEASATPCTRSFQPFGPDWVRLEARWGEGPDAYREIALFGMDGEEVLAFHSFTNDGKRSNARLSDGTDVHPEATAFASDFPGGAARGIYWPREDGAAGFHFAVEIRTDADWTRRITQTFGPAA</sequence>
<evidence type="ECO:0000313" key="2">
    <source>
        <dbReference type="EMBL" id="MFC5345003.1"/>
    </source>
</evidence>
<evidence type="ECO:0000256" key="1">
    <source>
        <dbReference type="SAM" id="MobiDB-lite"/>
    </source>
</evidence>
<evidence type="ECO:0008006" key="4">
    <source>
        <dbReference type="Google" id="ProtNLM"/>
    </source>
</evidence>
<comment type="caution">
    <text evidence="2">The sequence shown here is derived from an EMBL/GenBank/DDBJ whole genome shotgun (WGS) entry which is preliminary data.</text>
</comment>
<keyword evidence="3" id="KW-1185">Reference proteome</keyword>
<name>A0ABW0FV78_9CAUL</name>
<proteinExistence type="predicted"/>
<protein>
    <recommendedName>
        <fullName evidence="4">DUF1579 domain-containing protein</fullName>
    </recommendedName>
</protein>
<dbReference type="EMBL" id="JBHSLF010000025">
    <property type="protein sequence ID" value="MFC5345003.1"/>
    <property type="molecule type" value="Genomic_DNA"/>
</dbReference>
<gene>
    <name evidence="2" type="ORF">ACFPIE_13845</name>
</gene>
<accession>A0ABW0FV78</accession>
<feature type="region of interest" description="Disordered" evidence="1">
    <location>
        <begin position="12"/>
        <end position="39"/>
    </location>
</feature>
<evidence type="ECO:0000313" key="3">
    <source>
        <dbReference type="Proteomes" id="UP001596152"/>
    </source>
</evidence>
<reference evidence="3" key="1">
    <citation type="journal article" date="2019" name="Int. J. Syst. Evol. Microbiol.">
        <title>The Global Catalogue of Microorganisms (GCM) 10K type strain sequencing project: providing services to taxonomists for standard genome sequencing and annotation.</title>
        <authorList>
            <consortium name="The Broad Institute Genomics Platform"/>
            <consortium name="The Broad Institute Genome Sequencing Center for Infectious Disease"/>
            <person name="Wu L."/>
            <person name="Ma J."/>
        </authorList>
    </citation>
    <scope>NUCLEOTIDE SEQUENCE [LARGE SCALE GENOMIC DNA]</scope>
    <source>
        <strain evidence="3">JCM 12125</strain>
    </source>
</reference>
<organism evidence="2 3">
    <name type="scientific">Brevundimonas staleyi</name>
    <dbReference type="NCBI Taxonomy" id="74326"/>
    <lineage>
        <taxon>Bacteria</taxon>
        <taxon>Pseudomonadati</taxon>
        <taxon>Pseudomonadota</taxon>
        <taxon>Alphaproteobacteria</taxon>
        <taxon>Caulobacterales</taxon>
        <taxon>Caulobacteraceae</taxon>
        <taxon>Brevundimonas</taxon>
    </lineage>
</organism>
<dbReference type="RefSeq" id="WP_374038087.1">
    <property type="nucleotide sequence ID" value="NZ_CP169082.1"/>
</dbReference>
<dbReference type="Proteomes" id="UP001596152">
    <property type="component" value="Unassembled WGS sequence"/>
</dbReference>